<reference evidence="1 2" key="1">
    <citation type="submission" date="2018-06" db="EMBL/GenBank/DDBJ databases">
        <title>Comparative genomics of Bradyrhizobium nodulating Arachidis hypogaea.</title>
        <authorList>
            <person name="Li Y."/>
        </authorList>
    </citation>
    <scope>NUCLEOTIDE SEQUENCE [LARGE SCALE GENOMIC DNA]</scope>
    <source>
        <strain evidence="1 2">CCBAU 051107</strain>
    </source>
</reference>
<accession>A0AAE7TG57</accession>
<name>A0AAE7TG57_9BRAD</name>
<dbReference type="Pfam" id="PF11154">
    <property type="entry name" value="DUF2934"/>
    <property type="match status" value="1"/>
</dbReference>
<dbReference type="KEGG" id="barh:WN72_13200"/>
<dbReference type="InterPro" id="IPR021327">
    <property type="entry name" value="DUF2934"/>
</dbReference>
<sequence length="58" mass="6601">MAGLSEEEIRVRAYHLWTEAGEPAGQMDTFWYEAEKQLLAERRELGEVPPGLTDNLPV</sequence>
<proteinExistence type="predicted"/>
<protein>
    <submittedName>
        <fullName evidence="1">DUF2934 domain-containing protein</fullName>
    </submittedName>
</protein>
<evidence type="ECO:0000313" key="1">
    <source>
        <dbReference type="EMBL" id="QOZ67165.1"/>
    </source>
</evidence>
<evidence type="ECO:0000313" key="2">
    <source>
        <dbReference type="Proteomes" id="UP000594015"/>
    </source>
</evidence>
<gene>
    <name evidence="1" type="ORF">WN72_13200</name>
</gene>
<dbReference type="RefSeq" id="WP_092217938.1">
    <property type="nucleotide sequence ID" value="NZ_CP030050.1"/>
</dbReference>
<dbReference type="AlphaFoldDB" id="A0AAE7TG57"/>
<dbReference type="Proteomes" id="UP000594015">
    <property type="component" value="Chromosome"/>
</dbReference>
<organism evidence="1 2">
    <name type="scientific">Bradyrhizobium arachidis</name>
    <dbReference type="NCBI Taxonomy" id="858423"/>
    <lineage>
        <taxon>Bacteria</taxon>
        <taxon>Pseudomonadati</taxon>
        <taxon>Pseudomonadota</taxon>
        <taxon>Alphaproteobacteria</taxon>
        <taxon>Hyphomicrobiales</taxon>
        <taxon>Nitrobacteraceae</taxon>
        <taxon>Bradyrhizobium</taxon>
    </lineage>
</organism>
<dbReference type="EMBL" id="CP030050">
    <property type="protein sequence ID" value="QOZ67165.1"/>
    <property type="molecule type" value="Genomic_DNA"/>
</dbReference>